<dbReference type="InterPro" id="IPR011032">
    <property type="entry name" value="GroES-like_sf"/>
</dbReference>
<feature type="domain" description="Enoyl reductase (ER)" evidence="3">
    <location>
        <begin position="14"/>
        <end position="324"/>
    </location>
</feature>
<dbReference type="SUPFAM" id="SSF51735">
    <property type="entry name" value="NAD(P)-binding Rossmann-fold domains"/>
    <property type="match status" value="1"/>
</dbReference>
<dbReference type="InterPro" id="IPR013154">
    <property type="entry name" value="ADH-like_N"/>
</dbReference>
<dbReference type="FunFam" id="3.40.50.720:FF:000053">
    <property type="entry name" value="Quinone oxidoreductase 1"/>
    <property type="match status" value="1"/>
</dbReference>
<dbReference type="InterPro" id="IPR020843">
    <property type="entry name" value="ER"/>
</dbReference>
<dbReference type="GO" id="GO:0005829">
    <property type="term" value="C:cytosol"/>
    <property type="evidence" value="ECO:0007669"/>
    <property type="project" value="TreeGrafter"/>
</dbReference>
<dbReference type="PROSITE" id="PS01162">
    <property type="entry name" value="QOR_ZETA_CRYSTAL"/>
    <property type="match status" value="1"/>
</dbReference>
<dbReference type="InterPro" id="IPR013149">
    <property type="entry name" value="ADH-like_C"/>
</dbReference>
<dbReference type="Pfam" id="PF08240">
    <property type="entry name" value="ADH_N"/>
    <property type="match status" value="1"/>
</dbReference>
<dbReference type="Pfam" id="PF00107">
    <property type="entry name" value="ADH_zinc_N"/>
    <property type="match status" value="1"/>
</dbReference>
<keyword evidence="5" id="KW-1185">Reference proteome</keyword>
<sequence>MANPIDAILVRATGGPEVLELGKVDAPAPAAGELLVAVGAAGVNYIDTYHRRGVYPRDLPFVPGAEGAGTVLAVGADVTGFAEGDHVAWADAPGSYAQQVVVPAKAAFPVPGGVEDDTAAAAMLQGLTAHYLVTSTYAVKPGDTVLVHAAAGGMGLLLTQLVKARGGKVIGTVSTREKETLAREAGADEVIRYTETDFVQGVKDLTGGAGVAVVYDGVGRTTFDGSLASLARRGVLALFGASSGAVPPVDPQRLNAAGSVFLTRPALAHHIATPEEYRWRCDELFQAITGGRVSIRVGGRYPLADAAKAHTDLEGRRTTGKLLLIP</sequence>
<accession>A0A7W7Q9D8</accession>
<dbReference type="InterPro" id="IPR036291">
    <property type="entry name" value="NAD(P)-bd_dom_sf"/>
</dbReference>
<evidence type="ECO:0000256" key="1">
    <source>
        <dbReference type="ARBA" id="ARBA00022857"/>
    </source>
</evidence>
<dbReference type="GO" id="GO:0008270">
    <property type="term" value="F:zinc ion binding"/>
    <property type="evidence" value="ECO:0007669"/>
    <property type="project" value="InterPro"/>
</dbReference>
<keyword evidence="2 4" id="KW-0560">Oxidoreductase</keyword>
<dbReference type="GO" id="GO:0003960">
    <property type="term" value="F:quinone reductase (NADPH) activity"/>
    <property type="evidence" value="ECO:0007669"/>
    <property type="project" value="UniProtKB-EC"/>
</dbReference>
<dbReference type="AlphaFoldDB" id="A0A7W7Q9D8"/>
<dbReference type="CDD" id="cd05286">
    <property type="entry name" value="QOR2"/>
    <property type="match status" value="1"/>
</dbReference>
<dbReference type="EMBL" id="JACHJQ010000005">
    <property type="protein sequence ID" value="MBB4909079.1"/>
    <property type="molecule type" value="Genomic_DNA"/>
</dbReference>
<evidence type="ECO:0000256" key="2">
    <source>
        <dbReference type="ARBA" id="ARBA00023002"/>
    </source>
</evidence>
<reference evidence="4 5" key="1">
    <citation type="submission" date="2020-08" db="EMBL/GenBank/DDBJ databases">
        <title>Genomic Encyclopedia of Type Strains, Phase III (KMG-III): the genomes of soil and plant-associated and newly described type strains.</title>
        <authorList>
            <person name="Whitman W."/>
        </authorList>
    </citation>
    <scope>NUCLEOTIDE SEQUENCE [LARGE SCALE GENOMIC DNA]</scope>
    <source>
        <strain evidence="4 5">CECT 8960</strain>
    </source>
</reference>
<dbReference type="Gene3D" id="3.40.50.720">
    <property type="entry name" value="NAD(P)-binding Rossmann-like Domain"/>
    <property type="match status" value="1"/>
</dbReference>
<dbReference type="GO" id="GO:0070402">
    <property type="term" value="F:NADPH binding"/>
    <property type="evidence" value="ECO:0007669"/>
    <property type="project" value="TreeGrafter"/>
</dbReference>
<comment type="caution">
    <text evidence="4">The sequence shown here is derived from an EMBL/GenBank/DDBJ whole genome shotgun (WGS) entry which is preliminary data.</text>
</comment>
<dbReference type="SUPFAM" id="SSF50129">
    <property type="entry name" value="GroES-like"/>
    <property type="match status" value="1"/>
</dbReference>
<protein>
    <submittedName>
        <fullName evidence="4">NADPH2:quinone reductase</fullName>
        <ecNumber evidence="4">1.6.5.5</ecNumber>
    </submittedName>
</protein>
<gene>
    <name evidence="4" type="ORF">FHR82_005332</name>
</gene>
<dbReference type="Proteomes" id="UP000520767">
    <property type="component" value="Unassembled WGS sequence"/>
</dbReference>
<dbReference type="EC" id="1.6.5.5" evidence="4"/>
<keyword evidence="1" id="KW-0521">NADP</keyword>
<dbReference type="PANTHER" id="PTHR48106:SF13">
    <property type="entry name" value="QUINONE OXIDOREDUCTASE-RELATED"/>
    <property type="match status" value="1"/>
</dbReference>
<dbReference type="Gene3D" id="3.90.180.10">
    <property type="entry name" value="Medium-chain alcohol dehydrogenases, catalytic domain"/>
    <property type="match status" value="1"/>
</dbReference>
<evidence type="ECO:0000313" key="4">
    <source>
        <dbReference type="EMBL" id="MBB4909079.1"/>
    </source>
</evidence>
<dbReference type="SMART" id="SM00829">
    <property type="entry name" value="PKS_ER"/>
    <property type="match status" value="1"/>
</dbReference>
<dbReference type="GO" id="GO:0035925">
    <property type="term" value="F:mRNA 3'-UTR AU-rich region binding"/>
    <property type="evidence" value="ECO:0007669"/>
    <property type="project" value="TreeGrafter"/>
</dbReference>
<proteinExistence type="predicted"/>
<dbReference type="PANTHER" id="PTHR48106">
    <property type="entry name" value="QUINONE OXIDOREDUCTASE PIG3-RELATED"/>
    <property type="match status" value="1"/>
</dbReference>
<evidence type="ECO:0000259" key="3">
    <source>
        <dbReference type="SMART" id="SM00829"/>
    </source>
</evidence>
<dbReference type="InterPro" id="IPR047618">
    <property type="entry name" value="QOR-like"/>
</dbReference>
<dbReference type="InterPro" id="IPR002364">
    <property type="entry name" value="Quin_OxRdtase/zeta-crystal_CS"/>
</dbReference>
<name>A0A7W7Q9D8_9PSEU</name>
<organism evidence="4 5">
    <name type="scientific">Actinophytocola algeriensis</name>
    <dbReference type="NCBI Taxonomy" id="1768010"/>
    <lineage>
        <taxon>Bacteria</taxon>
        <taxon>Bacillati</taxon>
        <taxon>Actinomycetota</taxon>
        <taxon>Actinomycetes</taxon>
        <taxon>Pseudonocardiales</taxon>
        <taxon>Pseudonocardiaceae</taxon>
    </lineage>
</organism>
<evidence type="ECO:0000313" key="5">
    <source>
        <dbReference type="Proteomes" id="UP000520767"/>
    </source>
</evidence>